<gene>
    <name evidence="5" type="ORF">BKA59DRAFT_461166</name>
</gene>
<dbReference type="GO" id="GO:0016705">
    <property type="term" value="F:oxidoreductase activity, acting on paired donors, with incorporation or reduction of molecular oxygen"/>
    <property type="evidence" value="ECO:0007669"/>
    <property type="project" value="InterPro"/>
</dbReference>
<dbReference type="GO" id="GO:0004497">
    <property type="term" value="F:monooxygenase activity"/>
    <property type="evidence" value="ECO:0007669"/>
    <property type="project" value="InterPro"/>
</dbReference>
<dbReference type="GO" id="GO:0020037">
    <property type="term" value="F:heme binding"/>
    <property type="evidence" value="ECO:0007669"/>
    <property type="project" value="InterPro"/>
</dbReference>
<comment type="caution">
    <text evidence="5">The sequence shown here is derived from an EMBL/GenBank/DDBJ whole genome shotgun (WGS) entry which is preliminary data.</text>
</comment>
<dbReference type="InterPro" id="IPR001128">
    <property type="entry name" value="Cyt_P450"/>
</dbReference>
<dbReference type="Proteomes" id="UP000813427">
    <property type="component" value="Unassembled WGS sequence"/>
</dbReference>
<keyword evidence="2" id="KW-0479">Metal-binding</keyword>
<evidence type="ECO:0000256" key="1">
    <source>
        <dbReference type="ARBA" id="ARBA00010617"/>
    </source>
</evidence>
<keyword evidence="3" id="KW-0560">Oxidoreductase</keyword>
<dbReference type="InterPro" id="IPR036396">
    <property type="entry name" value="Cyt_P450_sf"/>
</dbReference>
<protein>
    <submittedName>
        <fullName evidence="5">Cytochrome P450</fullName>
    </submittedName>
</protein>
<evidence type="ECO:0000313" key="6">
    <source>
        <dbReference type="Proteomes" id="UP000813427"/>
    </source>
</evidence>
<dbReference type="OrthoDB" id="1103324at2759"/>
<keyword evidence="4" id="KW-0408">Iron</keyword>
<proteinExistence type="inferred from homology"/>
<dbReference type="EMBL" id="JAGPXF010000008">
    <property type="protein sequence ID" value="KAH7233713.1"/>
    <property type="molecule type" value="Genomic_DNA"/>
</dbReference>
<dbReference type="AlphaFoldDB" id="A0A8K0RM03"/>
<evidence type="ECO:0000313" key="5">
    <source>
        <dbReference type="EMBL" id="KAH7233713.1"/>
    </source>
</evidence>
<evidence type="ECO:0000256" key="3">
    <source>
        <dbReference type="ARBA" id="ARBA00023002"/>
    </source>
</evidence>
<dbReference type="PANTHER" id="PTHR46300">
    <property type="entry name" value="P450, PUTATIVE (EUROFUNG)-RELATED-RELATED"/>
    <property type="match status" value="1"/>
</dbReference>
<sequence>MTEFLHDNRDDKLTTEDCYFMAGTLIEVGSDTARITLMEVLAAAMLYPDWVERTQEQLDSVCESKAERLPGFGDSTQLPLTKWIIKEGLRWKLAITYSLIKDDMLDGYKIAEGTVVIYSPWRGTTCSLHEYGKATFSANIKARSEVHRRLIERECADVAEMET</sequence>
<comment type="similarity">
    <text evidence="1">Belongs to the cytochrome P450 family.</text>
</comment>
<keyword evidence="6" id="KW-1185">Reference proteome</keyword>
<accession>A0A8K0RM03</accession>
<organism evidence="5 6">
    <name type="scientific">Fusarium tricinctum</name>
    <dbReference type="NCBI Taxonomy" id="61284"/>
    <lineage>
        <taxon>Eukaryota</taxon>
        <taxon>Fungi</taxon>
        <taxon>Dikarya</taxon>
        <taxon>Ascomycota</taxon>
        <taxon>Pezizomycotina</taxon>
        <taxon>Sordariomycetes</taxon>
        <taxon>Hypocreomycetidae</taxon>
        <taxon>Hypocreales</taxon>
        <taxon>Nectriaceae</taxon>
        <taxon>Fusarium</taxon>
        <taxon>Fusarium tricinctum species complex</taxon>
    </lineage>
</organism>
<dbReference type="InterPro" id="IPR050364">
    <property type="entry name" value="Cytochrome_P450_fung"/>
</dbReference>
<name>A0A8K0RM03_9HYPO</name>
<dbReference type="SUPFAM" id="SSF48264">
    <property type="entry name" value="Cytochrome P450"/>
    <property type="match status" value="1"/>
</dbReference>
<evidence type="ECO:0000256" key="4">
    <source>
        <dbReference type="ARBA" id="ARBA00023004"/>
    </source>
</evidence>
<dbReference type="PANTHER" id="PTHR46300:SF12">
    <property type="entry name" value="P450, PUTATIVE (EUROFUNG)-RELATED"/>
    <property type="match status" value="1"/>
</dbReference>
<dbReference type="GO" id="GO:0005506">
    <property type="term" value="F:iron ion binding"/>
    <property type="evidence" value="ECO:0007669"/>
    <property type="project" value="InterPro"/>
</dbReference>
<dbReference type="Pfam" id="PF00067">
    <property type="entry name" value="p450"/>
    <property type="match status" value="1"/>
</dbReference>
<reference evidence="5" key="1">
    <citation type="journal article" date="2021" name="Nat. Commun.">
        <title>Genetic determinants of endophytism in the Arabidopsis root mycobiome.</title>
        <authorList>
            <person name="Mesny F."/>
            <person name="Miyauchi S."/>
            <person name="Thiergart T."/>
            <person name="Pickel B."/>
            <person name="Atanasova L."/>
            <person name="Karlsson M."/>
            <person name="Huettel B."/>
            <person name="Barry K.W."/>
            <person name="Haridas S."/>
            <person name="Chen C."/>
            <person name="Bauer D."/>
            <person name="Andreopoulos W."/>
            <person name="Pangilinan J."/>
            <person name="LaButti K."/>
            <person name="Riley R."/>
            <person name="Lipzen A."/>
            <person name="Clum A."/>
            <person name="Drula E."/>
            <person name="Henrissat B."/>
            <person name="Kohler A."/>
            <person name="Grigoriev I.V."/>
            <person name="Martin F.M."/>
            <person name="Hacquard S."/>
        </authorList>
    </citation>
    <scope>NUCLEOTIDE SEQUENCE</scope>
    <source>
        <strain evidence="5">MPI-SDFR-AT-0068</strain>
    </source>
</reference>
<evidence type="ECO:0000256" key="2">
    <source>
        <dbReference type="ARBA" id="ARBA00022723"/>
    </source>
</evidence>
<dbReference type="Gene3D" id="1.10.630.10">
    <property type="entry name" value="Cytochrome P450"/>
    <property type="match status" value="1"/>
</dbReference>